<evidence type="ECO:0000313" key="4">
    <source>
        <dbReference type="EMBL" id="KAK0407860.1"/>
    </source>
</evidence>
<keyword evidence="1" id="KW-0863">Zinc-finger</keyword>
<evidence type="ECO:0000313" key="5">
    <source>
        <dbReference type="Proteomes" id="UP001175271"/>
    </source>
</evidence>
<dbReference type="InterPro" id="IPR036875">
    <property type="entry name" value="Znf_CCHC_sf"/>
</dbReference>
<feature type="signal peptide" evidence="2">
    <location>
        <begin position="1"/>
        <end position="23"/>
    </location>
</feature>
<dbReference type="Gene3D" id="4.10.60.10">
    <property type="entry name" value="Zinc finger, CCHC-type"/>
    <property type="match status" value="3"/>
</dbReference>
<accession>A0AA39HL17</accession>
<proteinExistence type="predicted"/>
<evidence type="ECO:0000256" key="2">
    <source>
        <dbReference type="SAM" id="SignalP"/>
    </source>
</evidence>
<name>A0AA39HL17_9BILA</name>
<dbReference type="SUPFAM" id="SSF57756">
    <property type="entry name" value="Retrovirus zinc finger-like domains"/>
    <property type="match status" value="2"/>
</dbReference>
<dbReference type="GO" id="GO:0008270">
    <property type="term" value="F:zinc ion binding"/>
    <property type="evidence" value="ECO:0007669"/>
    <property type="project" value="UniProtKB-KW"/>
</dbReference>
<keyword evidence="2" id="KW-0732">Signal</keyword>
<dbReference type="PROSITE" id="PS50158">
    <property type="entry name" value="ZF_CCHC"/>
    <property type="match status" value="4"/>
</dbReference>
<dbReference type="PANTHER" id="PTHR23002">
    <property type="entry name" value="ZINC FINGER CCHC DOMAIN CONTAINING PROTEIN"/>
    <property type="match status" value="1"/>
</dbReference>
<keyword evidence="1" id="KW-0862">Zinc</keyword>
<keyword evidence="1" id="KW-0479">Metal-binding</keyword>
<feature type="domain" description="CCHC-type" evidence="3">
    <location>
        <begin position="71"/>
        <end position="85"/>
    </location>
</feature>
<feature type="chain" id="PRO_5041231137" description="CCHC-type domain-containing protein" evidence="2">
    <location>
        <begin position="24"/>
        <end position="167"/>
    </location>
</feature>
<feature type="domain" description="CCHC-type" evidence="3">
    <location>
        <begin position="127"/>
        <end position="143"/>
    </location>
</feature>
<dbReference type="SMART" id="SM00343">
    <property type="entry name" value="ZnF_C2HC"/>
    <property type="match status" value="4"/>
</dbReference>
<keyword evidence="5" id="KW-1185">Reference proteome</keyword>
<gene>
    <name evidence="4" type="ORF">QR680_003639</name>
</gene>
<dbReference type="Proteomes" id="UP001175271">
    <property type="component" value="Unassembled WGS sequence"/>
</dbReference>
<dbReference type="FunFam" id="4.10.60.10:FF:000034">
    <property type="entry name" value="Universal minicircle sequence binding protein (UMSBP), putative"/>
    <property type="match status" value="1"/>
</dbReference>
<dbReference type="Pfam" id="PF00098">
    <property type="entry name" value="zf-CCHC"/>
    <property type="match status" value="4"/>
</dbReference>
<reference evidence="4" key="1">
    <citation type="submission" date="2023-06" db="EMBL/GenBank/DDBJ databases">
        <title>Genomic analysis of the entomopathogenic nematode Steinernema hermaphroditum.</title>
        <authorList>
            <person name="Schwarz E.M."/>
            <person name="Heppert J.K."/>
            <person name="Baniya A."/>
            <person name="Schwartz H.T."/>
            <person name="Tan C.-H."/>
            <person name="Antoshechkin I."/>
            <person name="Sternberg P.W."/>
            <person name="Goodrich-Blair H."/>
            <person name="Dillman A.R."/>
        </authorList>
    </citation>
    <scope>NUCLEOTIDE SEQUENCE</scope>
    <source>
        <strain evidence="4">PS9179</strain>
        <tissue evidence="4">Whole animal</tissue>
    </source>
</reference>
<evidence type="ECO:0000259" key="3">
    <source>
        <dbReference type="PROSITE" id="PS50158"/>
    </source>
</evidence>
<dbReference type="EMBL" id="JAUCMV010000003">
    <property type="protein sequence ID" value="KAK0407860.1"/>
    <property type="molecule type" value="Genomic_DNA"/>
</dbReference>
<evidence type="ECO:0000256" key="1">
    <source>
        <dbReference type="PROSITE-ProRule" id="PRU00047"/>
    </source>
</evidence>
<feature type="domain" description="CCHC-type" evidence="3">
    <location>
        <begin position="101"/>
        <end position="115"/>
    </location>
</feature>
<protein>
    <recommendedName>
        <fullName evidence="3">CCHC-type domain-containing protein</fullName>
    </recommendedName>
</protein>
<dbReference type="InterPro" id="IPR051714">
    <property type="entry name" value="Znf_CCHC_NABP"/>
</dbReference>
<dbReference type="AlphaFoldDB" id="A0AA39HL17"/>
<dbReference type="InterPro" id="IPR001878">
    <property type="entry name" value="Znf_CCHC"/>
</dbReference>
<comment type="caution">
    <text evidence="4">The sequence shown here is derived from an EMBL/GenBank/DDBJ whole genome shotgun (WGS) entry which is preliminary data.</text>
</comment>
<dbReference type="GO" id="GO:0019899">
    <property type="term" value="F:enzyme binding"/>
    <property type="evidence" value="ECO:0007669"/>
    <property type="project" value="UniProtKB-ARBA"/>
</dbReference>
<organism evidence="4 5">
    <name type="scientific">Steinernema hermaphroditum</name>
    <dbReference type="NCBI Taxonomy" id="289476"/>
    <lineage>
        <taxon>Eukaryota</taxon>
        <taxon>Metazoa</taxon>
        <taxon>Ecdysozoa</taxon>
        <taxon>Nematoda</taxon>
        <taxon>Chromadorea</taxon>
        <taxon>Rhabditida</taxon>
        <taxon>Tylenchina</taxon>
        <taxon>Panagrolaimomorpha</taxon>
        <taxon>Strongyloidoidea</taxon>
        <taxon>Steinernematidae</taxon>
        <taxon>Steinernema</taxon>
    </lineage>
</organism>
<sequence>MMNDTQAVYLSIIFAAILSLVRCFPVSLDCFVEEQIYPPVRFRELVCAVLRPSLEHLLAQAKLATMSGRGCYNCGEDGHMSRDCPTGRRTGGGGGGGGRSCYNCGEDGHISRECPTRGGGGGGGGQKCYNCGNFGHISRECTEPRAERVCYGCNKPGHVRSQCPEGN</sequence>
<dbReference type="GO" id="GO:0003676">
    <property type="term" value="F:nucleic acid binding"/>
    <property type="evidence" value="ECO:0007669"/>
    <property type="project" value="InterPro"/>
</dbReference>
<feature type="domain" description="CCHC-type" evidence="3">
    <location>
        <begin position="150"/>
        <end position="165"/>
    </location>
</feature>